<evidence type="ECO:0000256" key="8">
    <source>
        <dbReference type="ARBA" id="ARBA00022723"/>
    </source>
</evidence>
<proteinExistence type="inferred from homology"/>
<accession>A0AAV8XNR4</accession>
<evidence type="ECO:0000256" key="3">
    <source>
        <dbReference type="ARBA" id="ARBA00004496"/>
    </source>
</evidence>
<sequence length="227" mass="25493">MIINLVRELIHTLTPHLQQPIIRRGISIEHKVLGALRFYAIGSYQRCVGEELNLGLSQTSIHRVIHEVTTAIVDVMANDIRFPTTAQERHLIKTQFMNRWGFPGAVGVIDCTHVAILKPKADEHNFLNRKGFHSTNTQIICDSDLKIRNIFASYGGATHDSFIWNQSAIKEFMQGVHCNSTRLVSVPSRVEITFGACNRKEGATITSACLNSLATLHFLLEFMVINN</sequence>
<evidence type="ECO:0000256" key="5">
    <source>
        <dbReference type="ARBA" id="ARBA00015519"/>
    </source>
</evidence>
<dbReference type="GO" id="GO:0005737">
    <property type="term" value="C:cytoplasm"/>
    <property type="evidence" value="ECO:0007669"/>
    <property type="project" value="UniProtKB-SubCell"/>
</dbReference>
<comment type="similarity">
    <text evidence="4">Belongs to the HARBI1 family.</text>
</comment>
<keyword evidence="15" id="KW-1185">Reference proteome</keyword>
<dbReference type="InterPro" id="IPR027806">
    <property type="entry name" value="HARBI1_dom"/>
</dbReference>
<dbReference type="EMBL" id="JANEYF010002970">
    <property type="protein sequence ID" value="KAJ8940585.1"/>
    <property type="molecule type" value="Genomic_DNA"/>
</dbReference>
<dbReference type="PANTHER" id="PTHR22930:SF85">
    <property type="entry name" value="GH03217P-RELATED"/>
    <property type="match status" value="1"/>
</dbReference>
<dbReference type="InterPro" id="IPR045249">
    <property type="entry name" value="HARBI1-like"/>
</dbReference>
<evidence type="ECO:0000256" key="11">
    <source>
        <dbReference type="ARBA" id="ARBA00030126"/>
    </source>
</evidence>
<dbReference type="InterPro" id="IPR026103">
    <property type="entry name" value="HARBI1_animal"/>
</dbReference>
<name>A0AAV8XNR4_9CUCU</name>
<evidence type="ECO:0000259" key="13">
    <source>
        <dbReference type="Pfam" id="PF13359"/>
    </source>
</evidence>
<reference evidence="14" key="1">
    <citation type="journal article" date="2023" name="Insect Mol. Biol.">
        <title>Genome sequencing provides insights into the evolution of gene families encoding plant cell wall-degrading enzymes in longhorned beetles.</title>
        <authorList>
            <person name="Shin N.R."/>
            <person name="Okamura Y."/>
            <person name="Kirsch R."/>
            <person name="Pauchet Y."/>
        </authorList>
    </citation>
    <scope>NUCLEOTIDE SEQUENCE</scope>
    <source>
        <strain evidence="14">RBIC_L_NR</strain>
    </source>
</reference>
<comment type="caution">
    <text evidence="14">The sequence shown here is derived from an EMBL/GenBank/DDBJ whole genome shotgun (WGS) entry which is preliminary data.</text>
</comment>
<evidence type="ECO:0000256" key="1">
    <source>
        <dbReference type="ARBA" id="ARBA00001968"/>
    </source>
</evidence>
<gene>
    <name evidence="14" type="ORF">NQ314_010663</name>
</gene>
<dbReference type="PRINTS" id="PR02086">
    <property type="entry name" value="PUTNUCHARBI1"/>
</dbReference>
<organism evidence="14 15">
    <name type="scientific">Rhamnusium bicolor</name>
    <dbReference type="NCBI Taxonomy" id="1586634"/>
    <lineage>
        <taxon>Eukaryota</taxon>
        <taxon>Metazoa</taxon>
        <taxon>Ecdysozoa</taxon>
        <taxon>Arthropoda</taxon>
        <taxon>Hexapoda</taxon>
        <taxon>Insecta</taxon>
        <taxon>Pterygota</taxon>
        <taxon>Neoptera</taxon>
        <taxon>Endopterygota</taxon>
        <taxon>Coleoptera</taxon>
        <taxon>Polyphaga</taxon>
        <taxon>Cucujiformia</taxon>
        <taxon>Chrysomeloidea</taxon>
        <taxon>Cerambycidae</taxon>
        <taxon>Lepturinae</taxon>
        <taxon>Rhagiini</taxon>
        <taxon>Rhamnusium</taxon>
    </lineage>
</organism>
<protein>
    <recommendedName>
        <fullName evidence="5">Putative nuclease HARBI1</fullName>
    </recommendedName>
    <alternativeName>
        <fullName evidence="11">Harbinger transposase-derived nuclease</fullName>
    </alternativeName>
</protein>
<dbReference type="PANTHER" id="PTHR22930">
    <property type="match status" value="1"/>
</dbReference>
<dbReference type="GO" id="GO:0046872">
    <property type="term" value="F:metal ion binding"/>
    <property type="evidence" value="ECO:0007669"/>
    <property type="project" value="UniProtKB-KW"/>
</dbReference>
<evidence type="ECO:0000256" key="2">
    <source>
        <dbReference type="ARBA" id="ARBA00004123"/>
    </source>
</evidence>
<keyword evidence="9" id="KW-0378">Hydrolase</keyword>
<comment type="function">
    <text evidence="12">Transposase-derived protein that may have nuclease activity. Does not have transposase activity.</text>
</comment>
<evidence type="ECO:0000256" key="4">
    <source>
        <dbReference type="ARBA" id="ARBA00006958"/>
    </source>
</evidence>
<dbReference type="GO" id="GO:0004518">
    <property type="term" value="F:nuclease activity"/>
    <property type="evidence" value="ECO:0007669"/>
    <property type="project" value="UniProtKB-KW"/>
</dbReference>
<dbReference type="Proteomes" id="UP001162156">
    <property type="component" value="Unassembled WGS sequence"/>
</dbReference>
<dbReference type="GO" id="GO:0016787">
    <property type="term" value="F:hydrolase activity"/>
    <property type="evidence" value="ECO:0007669"/>
    <property type="project" value="UniProtKB-KW"/>
</dbReference>
<keyword evidence="10" id="KW-0539">Nucleus</keyword>
<evidence type="ECO:0000256" key="6">
    <source>
        <dbReference type="ARBA" id="ARBA00022490"/>
    </source>
</evidence>
<evidence type="ECO:0000313" key="14">
    <source>
        <dbReference type="EMBL" id="KAJ8940585.1"/>
    </source>
</evidence>
<keyword evidence="6" id="KW-0963">Cytoplasm</keyword>
<dbReference type="AlphaFoldDB" id="A0AAV8XNR4"/>
<evidence type="ECO:0000256" key="9">
    <source>
        <dbReference type="ARBA" id="ARBA00022801"/>
    </source>
</evidence>
<evidence type="ECO:0000256" key="7">
    <source>
        <dbReference type="ARBA" id="ARBA00022722"/>
    </source>
</evidence>
<feature type="domain" description="DDE Tnp4" evidence="13">
    <location>
        <begin position="109"/>
        <end position="174"/>
    </location>
</feature>
<keyword evidence="7" id="KW-0540">Nuclease</keyword>
<dbReference type="Pfam" id="PF13359">
    <property type="entry name" value="DDE_Tnp_4"/>
    <property type="match status" value="1"/>
</dbReference>
<evidence type="ECO:0000256" key="12">
    <source>
        <dbReference type="ARBA" id="ARBA00045850"/>
    </source>
</evidence>
<comment type="cofactor">
    <cofactor evidence="1">
        <name>a divalent metal cation</name>
        <dbReference type="ChEBI" id="CHEBI:60240"/>
    </cofactor>
</comment>
<keyword evidence="8" id="KW-0479">Metal-binding</keyword>
<evidence type="ECO:0000256" key="10">
    <source>
        <dbReference type="ARBA" id="ARBA00023242"/>
    </source>
</evidence>
<dbReference type="GO" id="GO:0005634">
    <property type="term" value="C:nucleus"/>
    <property type="evidence" value="ECO:0007669"/>
    <property type="project" value="UniProtKB-SubCell"/>
</dbReference>
<evidence type="ECO:0000313" key="15">
    <source>
        <dbReference type="Proteomes" id="UP001162156"/>
    </source>
</evidence>
<comment type="subcellular location">
    <subcellularLocation>
        <location evidence="3">Cytoplasm</location>
    </subcellularLocation>
    <subcellularLocation>
        <location evidence="2">Nucleus</location>
    </subcellularLocation>
</comment>